<proteinExistence type="predicted"/>
<organism evidence="3 4">
    <name type="scientific">Micromonospora avicenniae</name>
    <dbReference type="NCBI Taxonomy" id="1198245"/>
    <lineage>
        <taxon>Bacteria</taxon>
        <taxon>Bacillati</taxon>
        <taxon>Actinomycetota</taxon>
        <taxon>Actinomycetes</taxon>
        <taxon>Micromonosporales</taxon>
        <taxon>Micromonosporaceae</taxon>
        <taxon>Micromonospora</taxon>
    </lineage>
</organism>
<keyword evidence="1" id="KW-0812">Transmembrane</keyword>
<feature type="transmembrane region" description="Helical" evidence="1">
    <location>
        <begin position="74"/>
        <end position="94"/>
    </location>
</feature>
<dbReference type="STRING" id="1198245.SAMN05444858_1497"/>
<dbReference type="EMBL" id="FTNF01000049">
    <property type="protein sequence ID" value="SIS03901.1"/>
    <property type="molecule type" value="Genomic_DNA"/>
</dbReference>
<keyword evidence="1" id="KW-1133">Transmembrane helix</keyword>
<dbReference type="Pfam" id="PF12158">
    <property type="entry name" value="DUF3592"/>
    <property type="match status" value="1"/>
</dbReference>
<sequence>MITDLVPSRDPDDRVSWPIFRFTTVEGHEVEVTSSFGEGRPPQPADGITILYDPRKPHRAIINTSGQSGSSMGWILTALGLFLTTLSVLTALNIL</sequence>
<gene>
    <name evidence="3" type="ORF">SAMN05444858_1497</name>
</gene>
<evidence type="ECO:0000313" key="3">
    <source>
        <dbReference type="EMBL" id="SIS03901.1"/>
    </source>
</evidence>
<reference evidence="3 4" key="1">
    <citation type="submission" date="2017-01" db="EMBL/GenBank/DDBJ databases">
        <authorList>
            <person name="Mah S.A."/>
            <person name="Swanson W.J."/>
            <person name="Moy G.W."/>
            <person name="Vacquier V.D."/>
        </authorList>
    </citation>
    <scope>NUCLEOTIDE SEQUENCE [LARGE SCALE GENOMIC DNA]</scope>
    <source>
        <strain evidence="3 4">DSM 45758</strain>
    </source>
</reference>
<evidence type="ECO:0000256" key="1">
    <source>
        <dbReference type="SAM" id="Phobius"/>
    </source>
</evidence>
<dbReference type="InterPro" id="IPR021994">
    <property type="entry name" value="DUF3592"/>
</dbReference>
<protein>
    <recommendedName>
        <fullName evidence="2">DUF3592 domain-containing protein</fullName>
    </recommendedName>
</protein>
<evidence type="ECO:0000259" key="2">
    <source>
        <dbReference type="Pfam" id="PF12158"/>
    </source>
</evidence>
<name>A0A1N7FU91_9ACTN</name>
<keyword evidence="1" id="KW-0472">Membrane</keyword>
<dbReference type="Proteomes" id="UP000186004">
    <property type="component" value="Unassembled WGS sequence"/>
</dbReference>
<keyword evidence="4" id="KW-1185">Reference proteome</keyword>
<dbReference type="AlphaFoldDB" id="A0A1N7FU91"/>
<dbReference type="RefSeq" id="WP_084753551.1">
    <property type="nucleotide sequence ID" value="NZ_FTNF01000049.1"/>
</dbReference>
<evidence type="ECO:0000313" key="4">
    <source>
        <dbReference type="Proteomes" id="UP000186004"/>
    </source>
</evidence>
<accession>A0A1N7FU91</accession>
<feature type="domain" description="DUF3592" evidence="2">
    <location>
        <begin position="5"/>
        <end position="65"/>
    </location>
</feature>